<accession>A0A317VP71</accession>
<keyword evidence="2" id="KW-1185">Reference proteome</keyword>
<dbReference type="VEuPathDB" id="FungiDB:BO70DRAFT_381122"/>
<name>A0A317VP71_9EURO</name>
<evidence type="ECO:0000313" key="1">
    <source>
        <dbReference type="EMBL" id="PWY75409.1"/>
    </source>
</evidence>
<organism evidence="1 2">
    <name type="scientific">Aspergillus heteromorphus CBS 117.55</name>
    <dbReference type="NCBI Taxonomy" id="1448321"/>
    <lineage>
        <taxon>Eukaryota</taxon>
        <taxon>Fungi</taxon>
        <taxon>Dikarya</taxon>
        <taxon>Ascomycota</taxon>
        <taxon>Pezizomycotina</taxon>
        <taxon>Eurotiomycetes</taxon>
        <taxon>Eurotiomycetidae</taxon>
        <taxon>Eurotiales</taxon>
        <taxon>Aspergillaceae</taxon>
        <taxon>Aspergillus</taxon>
        <taxon>Aspergillus subgen. Circumdati</taxon>
    </lineage>
</organism>
<sequence length="208" mass="24094">MSEGFLERKIEELDIRPSAESKTVAKYEVKGLRQILQEGYERAGREATPSSNNTLDAVCDRPSFVQNPQTPIEEIFQLLLDSDIVAKQRGLDSIDLARELFTDLLKITTPDNLQIYHNALSRSVIFGERQSTHYLRTLNQNDTFDDTLTRDMTQYMNSDFKVQLFHDWFPNVDLASFADMQVIRPELEMLKCMNSREVMEDLLLNLPR</sequence>
<reference evidence="1 2" key="1">
    <citation type="submission" date="2016-12" db="EMBL/GenBank/DDBJ databases">
        <title>The genomes of Aspergillus section Nigri reveals drivers in fungal speciation.</title>
        <authorList>
            <consortium name="DOE Joint Genome Institute"/>
            <person name="Vesth T.C."/>
            <person name="Nybo J."/>
            <person name="Theobald S."/>
            <person name="Brandl J."/>
            <person name="Frisvad J.C."/>
            <person name="Nielsen K.F."/>
            <person name="Lyhne E.K."/>
            <person name="Kogle M.E."/>
            <person name="Kuo A."/>
            <person name="Riley R."/>
            <person name="Clum A."/>
            <person name="Nolan M."/>
            <person name="Lipzen A."/>
            <person name="Salamov A."/>
            <person name="Henrissat B."/>
            <person name="Wiebenga A."/>
            <person name="De Vries R.P."/>
            <person name="Grigoriev I.V."/>
            <person name="Mortensen U.H."/>
            <person name="Andersen M.R."/>
            <person name="Baker S.E."/>
        </authorList>
    </citation>
    <scope>NUCLEOTIDE SEQUENCE [LARGE SCALE GENOMIC DNA]</scope>
    <source>
        <strain evidence="1 2">CBS 117.55</strain>
    </source>
</reference>
<protein>
    <submittedName>
        <fullName evidence="1">Uncharacterized protein</fullName>
    </submittedName>
</protein>
<evidence type="ECO:0000313" key="2">
    <source>
        <dbReference type="Proteomes" id="UP000247233"/>
    </source>
</evidence>
<comment type="caution">
    <text evidence="1">The sequence shown here is derived from an EMBL/GenBank/DDBJ whole genome shotgun (WGS) entry which is preliminary data.</text>
</comment>
<dbReference type="AlphaFoldDB" id="A0A317VP71"/>
<proteinExistence type="predicted"/>
<dbReference type="Proteomes" id="UP000247233">
    <property type="component" value="Unassembled WGS sequence"/>
</dbReference>
<dbReference type="EMBL" id="MSFL01000021">
    <property type="protein sequence ID" value="PWY75409.1"/>
    <property type="molecule type" value="Genomic_DNA"/>
</dbReference>
<dbReference type="RefSeq" id="XP_025397375.1">
    <property type="nucleotide sequence ID" value="XM_025545445.1"/>
</dbReference>
<dbReference type="GeneID" id="37067682"/>
<gene>
    <name evidence="1" type="ORF">BO70DRAFT_381122</name>
</gene>